<organism evidence="14 15">
    <name type="scientific">Breoghania corrubedonensis</name>
    <dbReference type="NCBI Taxonomy" id="665038"/>
    <lineage>
        <taxon>Bacteria</taxon>
        <taxon>Pseudomonadati</taxon>
        <taxon>Pseudomonadota</taxon>
        <taxon>Alphaproteobacteria</taxon>
        <taxon>Hyphomicrobiales</taxon>
        <taxon>Stappiaceae</taxon>
        <taxon>Breoghania</taxon>
    </lineage>
</organism>
<dbReference type="FunFam" id="3.40.605.10:FF:000026">
    <property type="entry name" value="Aldehyde dehydrogenase, putative"/>
    <property type="match status" value="1"/>
</dbReference>
<comment type="function">
    <text evidence="10">Involved in the biosynthesis of the osmoprotectant glycine betaine. Catalyzes the irreversible oxidation of betaine aldehyde to the corresponding acid.</text>
</comment>
<proteinExistence type="inferred from homology"/>
<reference evidence="14 15" key="1">
    <citation type="submission" date="2018-04" db="EMBL/GenBank/DDBJ databases">
        <title>Genomic Encyclopedia of Archaeal and Bacterial Type Strains, Phase II (KMG-II): from individual species to whole genera.</title>
        <authorList>
            <person name="Goeker M."/>
        </authorList>
    </citation>
    <scope>NUCLEOTIDE SEQUENCE [LARGE SCALE GENOMIC DNA]</scope>
    <source>
        <strain evidence="14 15">DSM 23382</strain>
    </source>
</reference>
<dbReference type="GO" id="GO:0046872">
    <property type="term" value="F:metal ion binding"/>
    <property type="evidence" value="ECO:0007669"/>
    <property type="project" value="UniProtKB-KW"/>
</dbReference>
<dbReference type="OrthoDB" id="9772584at2"/>
<comment type="subunit">
    <text evidence="9 10">Dimer of dimers.</text>
</comment>
<evidence type="ECO:0000256" key="6">
    <source>
        <dbReference type="ARBA" id="ARBA00023097"/>
    </source>
</evidence>
<dbReference type="SUPFAM" id="SSF53720">
    <property type="entry name" value="ALDH-like"/>
    <property type="match status" value="1"/>
</dbReference>
<feature type="modified residue" description="Cysteine sulfenic acid (-SOH)" evidence="10">
    <location>
        <position position="283"/>
    </location>
</feature>
<feature type="active site" description="Proton acceptor" evidence="10">
    <location>
        <position position="249"/>
    </location>
</feature>
<evidence type="ECO:0000256" key="4">
    <source>
        <dbReference type="ARBA" id="ARBA00023002"/>
    </source>
</evidence>
<evidence type="ECO:0000256" key="3">
    <source>
        <dbReference type="ARBA" id="ARBA00022958"/>
    </source>
</evidence>
<keyword evidence="2 10" id="KW-0479">Metal-binding</keyword>
<feature type="active site" description="Nucleophile" evidence="10">
    <location>
        <position position="283"/>
    </location>
</feature>
<evidence type="ECO:0000313" key="14">
    <source>
        <dbReference type="EMBL" id="PTW59789.1"/>
    </source>
</evidence>
<dbReference type="UniPathway" id="UPA00529">
    <property type="reaction ID" value="UER00386"/>
</dbReference>
<evidence type="ECO:0000256" key="12">
    <source>
        <dbReference type="RuleBase" id="RU003345"/>
    </source>
</evidence>
<dbReference type="CDD" id="cd07090">
    <property type="entry name" value="ALDH_F9_TMBADH"/>
    <property type="match status" value="1"/>
</dbReference>
<feature type="binding site" evidence="10">
    <location>
        <position position="93"/>
    </location>
    <ligand>
        <name>K(+)</name>
        <dbReference type="ChEBI" id="CHEBI:29103"/>
        <label>1</label>
    </ligand>
</feature>
<evidence type="ECO:0000256" key="5">
    <source>
        <dbReference type="ARBA" id="ARBA00023027"/>
    </source>
</evidence>
<dbReference type="PANTHER" id="PTHR11699">
    <property type="entry name" value="ALDEHYDE DEHYDROGENASE-RELATED"/>
    <property type="match status" value="1"/>
</dbReference>
<evidence type="ECO:0000256" key="11">
    <source>
        <dbReference type="PROSITE-ProRule" id="PRU10007"/>
    </source>
</evidence>
<dbReference type="InterPro" id="IPR016163">
    <property type="entry name" value="Ald_DH_C"/>
</dbReference>
<dbReference type="InterPro" id="IPR015590">
    <property type="entry name" value="Aldehyde_DH_dom"/>
</dbReference>
<dbReference type="InterPro" id="IPR016162">
    <property type="entry name" value="Ald_DH_N"/>
</dbReference>
<name>A0A2T5V7R2_9HYPH</name>
<evidence type="ECO:0000256" key="7">
    <source>
        <dbReference type="ARBA" id="ARBA00051919"/>
    </source>
</evidence>
<evidence type="ECO:0000259" key="13">
    <source>
        <dbReference type="Pfam" id="PF00171"/>
    </source>
</evidence>
<dbReference type="EC" id="1.2.1.8" evidence="10"/>
<feature type="binding site" evidence="10">
    <location>
        <begin position="175"/>
        <end position="178"/>
    </location>
    <ligand>
        <name>NAD(+)</name>
        <dbReference type="ChEBI" id="CHEBI:57540"/>
    </ligand>
</feature>
<accession>A0A2T5V7R2</accession>
<evidence type="ECO:0000256" key="10">
    <source>
        <dbReference type="HAMAP-Rule" id="MF_00804"/>
    </source>
</evidence>
<evidence type="ECO:0000256" key="1">
    <source>
        <dbReference type="ARBA" id="ARBA00009986"/>
    </source>
</evidence>
<feature type="binding site" evidence="10">
    <location>
        <begin position="149"/>
        <end position="151"/>
    </location>
    <ligand>
        <name>NAD(+)</name>
        <dbReference type="ChEBI" id="CHEBI:57540"/>
    </ligand>
</feature>
<dbReference type="InterPro" id="IPR016160">
    <property type="entry name" value="Ald_DH_CS_CYS"/>
</dbReference>
<sequence>MRAQPEASHYIHGAYANEAEGPEFNSVYPATGEVIARVRSARGDTVNAAVASAREGFQEWSATPAVERGRVLRRAAEILRDRNRELSELETLDTGKALQETLVSDPASAAECLEYFGSLIPTLTSEHIDLGGPFAYTRREPLGVCVGIGAWNYPIQIAGWKAAPALACGNAMVFKPSEVTPLSTLKLAEILIEAGLPKGVFNVVQGDGETGRLLVSHPEVAKVSLTGSVPTGEKVAALAGAGLKQTTLELGGKSPLIVFEDADLDEAVSGAMLANFYSTGQICSNGTRVFVHRSIRPQFIEKLVERTRKIVIGDPMDEASQMGPLVSKAQYDKVLNYMRLGQAEGAELVYGGEAAVVEGFADGWWVQPTIFADVADHMHIAREEIFGPVMCVLDFDSEDEVIARANATQFGLAAGLFTRDIARAHRVVAQLHAGTCWINTYNLTPVEMPFGGMKKSGIGRENGKAAIEHYSQVKGIYVETGKIDCPY</sequence>
<keyword evidence="6 10" id="KW-0558">Oxidation</keyword>
<keyword evidence="4 10" id="KW-0560">Oxidoreductase</keyword>
<dbReference type="RefSeq" id="WP_107990739.1">
    <property type="nucleotide sequence ID" value="NZ_QAYG01000006.1"/>
</dbReference>
<feature type="binding site" evidence="10">
    <location>
        <position position="454"/>
    </location>
    <ligand>
        <name>K(+)</name>
        <dbReference type="ChEBI" id="CHEBI:29103"/>
        <label>2</label>
    </ligand>
</feature>
<feature type="binding site" description="covalent" evidence="10">
    <location>
        <position position="283"/>
    </location>
    <ligand>
        <name>NAD(+)</name>
        <dbReference type="ChEBI" id="CHEBI:57540"/>
    </ligand>
</feature>
<dbReference type="GO" id="GO:0008802">
    <property type="term" value="F:betaine-aldehyde dehydrogenase (NAD+) activity"/>
    <property type="evidence" value="ECO:0007669"/>
    <property type="project" value="UniProtKB-UniRule"/>
</dbReference>
<dbReference type="NCBIfam" id="NF009725">
    <property type="entry name" value="PRK13252.1"/>
    <property type="match status" value="1"/>
</dbReference>
<evidence type="ECO:0000256" key="9">
    <source>
        <dbReference type="ARBA" id="ARBA00065931"/>
    </source>
</evidence>
<dbReference type="PROSITE" id="PS00070">
    <property type="entry name" value="ALDEHYDE_DEHYDR_CYS"/>
    <property type="match status" value="1"/>
</dbReference>
<comment type="cofactor">
    <cofactor evidence="10">
        <name>K(+)</name>
        <dbReference type="ChEBI" id="CHEBI:29103"/>
    </cofactor>
    <text evidence="10">Binds 2 potassium ions per subunit.</text>
</comment>
<protein>
    <recommendedName>
        <fullName evidence="10">Betaine aldehyde dehydrogenase</fullName>
        <shortName evidence="10">BADH</shortName>
        <ecNumber evidence="10">1.2.1.8</ecNumber>
    </recommendedName>
</protein>
<dbReference type="EMBL" id="QAYG01000006">
    <property type="protein sequence ID" value="PTW59789.1"/>
    <property type="molecule type" value="Genomic_DNA"/>
</dbReference>
<comment type="catalytic activity">
    <reaction evidence="8">
        <text>betaine aldehyde + NAD(+) + H2O = glycine betaine + NADH + 2 H(+)</text>
        <dbReference type="Rhea" id="RHEA:15305"/>
        <dbReference type="ChEBI" id="CHEBI:15377"/>
        <dbReference type="ChEBI" id="CHEBI:15378"/>
        <dbReference type="ChEBI" id="CHEBI:15710"/>
        <dbReference type="ChEBI" id="CHEBI:17750"/>
        <dbReference type="ChEBI" id="CHEBI:57540"/>
        <dbReference type="ChEBI" id="CHEBI:57945"/>
        <dbReference type="EC" id="1.2.1.8"/>
    </reaction>
    <physiologicalReaction direction="left-to-right" evidence="8">
        <dbReference type="Rhea" id="RHEA:15306"/>
    </physiologicalReaction>
</comment>
<dbReference type="Pfam" id="PF00171">
    <property type="entry name" value="Aldedh"/>
    <property type="match status" value="1"/>
</dbReference>
<keyword evidence="15" id="KW-1185">Reference proteome</keyword>
<dbReference type="FunFam" id="3.40.605.10:FF:000007">
    <property type="entry name" value="NAD/NADP-dependent betaine aldehyde dehydrogenase"/>
    <property type="match status" value="1"/>
</dbReference>
<feature type="binding site" evidence="10">
    <location>
        <position position="457"/>
    </location>
    <ligand>
        <name>K(+)</name>
        <dbReference type="ChEBI" id="CHEBI:29103"/>
        <label>2</label>
    </ligand>
</feature>
<gene>
    <name evidence="10" type="primary">betB</name>
    <name evidence="14" type="ORF">C8N35_106174</name>
</gene>
<comment type="caution">
    <text evidence="14">The sequence shown here is derived from an EMBL/GenBank/DDBJ whole genome shotgun (WGS) entry which is preliminary data.</text>
</comment>
<dbReference type="NCBIfam" id="TIGR01804">
    <property type="entry name" value="BADH"/>
    <property type="match status" value="1"/>
</dbReference>
<dbReference type="AlphaFoldDB" id="A0A2T5V7R2"/>
<evidence type="ECO:0000256" key="2">
    <source>
        <dbReference type="ARBA" id="ARBA00022723"/>
    </source>
</evidence>
<feature type="domain" description="Aldehyde dehydrogenase" evidence="13">
    <location>
        <begin position="20"/>
        <end position="474"/>
    </location>
</feature>
<dbReference type="Gene3D" id="3.40.309.10">
    <property type="entry name" value="Aldehyde Dehydrogenase, Chain A, domain 2"/>
    <property type="match status" value="1"/>
</dbReference>
<keyword evidence="10" id="KW-0521">NADP</keyword>
<comment type="similarity">
    <text evidence="1 10 12">Belongs to the aldehyde dehydrogenase family.</text>
</comment>
<dbReference type="FunFam" id="3.40.309.10:FF:000014">
    <property type="entry name" value="NAD/NADP-dependent betaine aldehyde dehydrogenase"/>
    <property type="match status" value="1"/>
</dbReference>
<feature type="binding site" evidence="10">
    <location>
        <position position="27"/>
    </location>
    <ligand>
        <name>K(+)</name>
        <dbReference type="ChEBI" id="CHEBI:29103"/>
        <label>1</label>
    </ligand>
</feature>
<feature type="binding site" evidence="10">
    <location>
        <position position="251"/>
    </location>
    <ligand>
        <name>NAD(+)</name>
        <dbReference type="ChEBI" id="CHEBI:57540"/>
    </ligand>
</feature>
<comment type="catalytic activity">
    <reaction evidence="7">
        <text>betaine aldehyde + NADP(+) + H2O = glycine betaine + NADPH + 2 H(+)</text>
        <dbReference type="Rhea" id="RHEA:30067"/>
        <dbReference type="ChEBI" id="CHEBI:15377"/>
        <dbReference type="ChEBI" id="CHEBI:15378"/>
        <dbReference type="ChEBI" id="CHEBI:15710"/>
        <dbReference type="ChEBI" id="CHEBI:17750"/>
        <dbReference type="ChEBI" id="CHEBI:57783"/>
        <dbReference type="ChEBI" id="CHEBI:58349"/>
    </reaction>
    <physiologicalReaction direction="left-to-right" evidence="7">
        <dbReference type="Rhea" id="RHEA:30068"/>
    </physiologicalReaction>
</comment>
<keyword evidence="3 10" id="KW-0630">Potassium</keyword>
<evidence type="ECO:0000256" key="8">
    <source>
        <dbReference type="ARBA" id="ARBA00052192"/>
    </source>
</evidence>
<dbReference type="HAMAP" id="MF_00804">
    <property type="entry name" value="BADH"/>
    <property type="match status" value="1"/>
</dbReference>
<keyword evidence="5 10" id="KW-0520">NAD</keyword>
<feature type="binding site" evidence="10">
    <location>
        <position position="243"/>
    </location>
    <ligand>
        <name>K(+)</name>
        <dbReference type="ChEBI" id="CHEBI:29103"/>
        <label>2</label>
    </ligand>
</feature>
<comment type="caution">
    <text evidence="10">Lacks conserved residue(s) required for the propagation of feature annotation.</text>
</comment>
<dbReference type="PROSITE" id="PS00687">
    <property type="entry name" value="ALDEHYDE_DEHYDR_GLU"/>
    <property type="match status" value="1"/>
</dbReference>
<evidence type="ECO:0000313" key="15">
    <source>
        <dbReference type="Proteomes" id="UP000244081"/>
    </source>
</evidence>
<dbReference type="InterPro" id="IPR029510">
    <property type="entry name" value="Ald_DH_CS_GLU"/>
</dbReference>
<dbReference type="Gene3D" id="3.40.605.10">
    <property type="entry name" value="Aldehyde Dehydrogenase, Chain A, domain 1"/>
    <property type="match status" value="1"/>
</dbReference>
<feature type="binding site" evidence="10">
    <location>
        <position position="384"/>
    </location>
    <ligand>
        <name>NAD(+)</name>
        <dbReference type="ChEBI" id="CHEBI:57540"/>
    </ligand>
</feature>
<feature type="active site" evidence="11">
    <location>
        <position position="249"/>
    </location>
</feature>
<dbReference type="Proteomes" id="UP000244081">
    <property type="component" value="Unassembled WGS sequence"/>
</dbReference>
<dbReference type="GO" id="GO:0019285">
    <property type="term" value="P:glycine betaine biosynthetic process from choline"/>
    <property type="evidence" value="ECO:0007669"/>
    <property type="project" value="UniProtKB-UniRule"/>
</dbReference>
<comment type="pathway">
    <text evidence="10">Amine and polyamine biosynthesis; betaine biosynthesis via choline pathway; betaine from betaine aldehyde: step 1/1.</text>
</comment>
<feature type="active site" description="Charge relay system" evidence="10">
    <location>
        <position position="161"/>
    </location>
</feature>
<feature type="active site" description="Charge relay system" evidence="10">
    <location>
        <position position="461"/>
    </location>
</feature>
<dbReference type="InterPro" id="IPR011264">
    <property type="entry name" value="BADH"/>
</dbReference>
<dbReference type="InterPro" id="IPR016161">
    <property type="entry name" value="Ald_DH/histidinol_DH"/>
</dbReference>
<feature type="binding site" evidence="10">
    <location>
        <position position="26"/>
    </location>
    <ligand>
        <name>K(+)</name>
        <dbReference type="ChEBI" id="CHEBI:29103"/>
        <label>1</label>
    </ligand>
</feature>